<gene>
    <name evidence="3" type="ORF">ABE541_16715</name>
</gene>
<evidence type="ECO:0000313" key="3">
    <source>
        <dbReference type="EMBL" id="MEN5378906.1"/>
    </source>
</evidence>
<proteinExistence type="predicted"/>
<dbReference type="Pfam" id="PF10097">
    <property type="entry name" value="DUF2335"/>
    <property type="match status" value="1"/>
</dbReference>
<keyword evidence="2" id="KW-0812">Transmembrane</keyword>
<accession>A0ABV0BVU1</accession>
<name>A0ABV0BVU1_9SPHI</name>
<evidence type="ECO:0000256" key="2">
    <source>
        <dbReference type="SAM" id="Phobius"/>
    </source>
</evidence>
<keyword evidence="2" id="KW-0472">Membrane</keyword>
<keyword evidence="2" id="KW-1133">Transmembrane helix</keyword>
<dbReference type="Proteomes" id="UP001409291">
    <property type="component" value="Unassembled WGS sequence"/>
</dbReference>
<keyword evidence="4" id="KW-1185">Reference proteome</keyword>
<reference evidence="3 4" key="1">
    <citation type="submission" date="2024-04" db="EMBL/GenBank/DDBJ databases">
        <title>WGS of bacteria from Torrens River.</title>
        <authorList>
            <person name="Wyrsch E.R."/>
            <person name="Drigo B."/>
        </authorList>
    </citation>
    <scope>NUCLEOTIDE SEQUENCE [LARGE SCALE GENOMIC DNA]</scope>
    <source>
        <strain evidence="3 4">TWI391</strain>
    </source>
</reference>
<feature type="coiled-coil region" evidence="1">
    <location>
        <begin position="1"/>
        <end position="28"/>
    </location>
</feature>
<dbReference type="EMBL" id="JBDJNQ010000008">
    <property type="protein sequence ID" value="MEN5378906.1"/>
    <property type="molecule type" value="Genomic_DNA"/>
</dbReference>
<evidence type="ECO:0000256" key="1">
    <source>
        <dbReference type="SAM" id="Coils"/>
    </source>
</evidence>
<comment type="caution">
    <text evidence="3">The sequence shown here is derived from an EMBL/GenBank/DDBJ whole genome shotgun (WGS) entry which is preliminary data.</text>
</comment>
<evidence type="ECO:0000313" key="4">
    <source>
        <dbReference type="Proteomes" id="UP001409291"/>
    </source>
</evidence>
<feature type="transmembrane region" description="Helical" evidence="2">
    <location>
        <begin position="113"/>
        <end position="133"/>
    </location>
</feature>
<organism evidence="3 4">
    <name type="scientific">Sphingobacterium kitahiroshimense</name>
    <dbReference type="NCBI Taxonomy" id="470446"/>
    <lineage>
        <taxon>Bacteria</taxon>
        <taxon>Pseudomonadati</taxon>
        <taxon>Bacteroidota</taxon>
        <taxon>Sphingobacteriia</taxon>
        <taxon>Sphingobacteriales</taxon>
        <taxon>Sphingobacteriaceae</taxon>
        <taxon>Sphingobacterium</taxon>
    </lineage>
</organism>
<dbReference type="RefSeq" id="WP_346581769.1">
    <property type="nucleotide sequence ID" value="NZ_JBDJNQ010000008.1"/>
</dbReference>
<keyword evidence="1" id="KW-0175">Coiled coil</keyword>
<feature type="transmembrane region" description="Helical" evidence="2">
    <location>
        <begin position="139"/>
        <end position="159"/>
    </location>
</feature>
<dbReference type="InterPro" id="IPR019284">
    <property type="entry name" value="RP532"/>
</dbReference>
<protein>
    <submittedName>
        <fullName evidence="3">DUF2335 domain-containing protein</fullName>
    </submittedName>
</protein>
<sequence>MAKSEANIKQVQRRESEQESAIVEIEETVKSIDPKLFHGVPPKRQQDIVRAVRTVVQMKSHSAPIPDPETLAGYNNIVPGAAERILVMAEKQQEHRMTLESKHLNEQLGQSKLGQIFGLIIALVALFAGSFLTMHDYDYVGGILLGATLVSLVAVFVLGKTKQKK</sequence>